<gene>
    <name evidence="1" type="ORF">MSPICULIGERA_LOCUS3392</name>
</gene>
<evidence type="ECO:0000313" key="1">
    <source>
        <dbReference type="EMBL" id="CAJ0564719.1"/>
    </source>
</evidence>
<dbReference type="Proteomes" id="UP001177023">
    <property type="component" value="Unassembled WGS sequence"/>
</dbReference>
<accession>A0AA36CAB7</accession>
<name>A0AA36CAB7_9BILA</name>
<protein>
    <submittedName>
        <fullName evidence="1">Uncharacterized protein</fullName>
    </submittedName>
</protein>
<dbReference type="EMBL" id="CATQJA010000903">
    <property type="protein sequence ID" value="CAJ0564719.1"/>
    <property type="molecule type" value="Genomic_DNA"/>
</dbReference>
<feature type="non-terminal residue" evidence="1">
    <location>
        <position position="1"/>
    </location>
</feature>
<reference evidence="1" key="1">
    <citation type="submission" date="2023-06" db="EMBL/GenBank/DDBJ databases">
        <authorList>
            <person name="Delattre M."/>
        </authorList>
    </citation>
    <scope>NUCLEOTIDE SEQUENCE</scope>
    <source>
        <strain evidence="1">AF72</strain>
    </source>
</reference>
<dbReference type="AlphaFoldDB" id="A0AA36CAB7"/>
<organism evidence="1 2">
    <name type="scientific">Mesorhabditis spiculigera</name>
    <dbReference type="NCBI Taxonomy" id="96644"/>
    <lineage>
        <taxon>Eukaryota</taxon>
        <taxon>Metazoa</taxon>
        <taxon>Ecdysozoa</taxon>
        <taxon>Nematoda</taxon>
        <taxon>Chromadorea</taxon>
        <taxon>Rhabditida</taxon>
        <taxon>Rhabditina</taxon>
        <taxon>Rhabditomorpha</taxon>
        <taxon>Rhabditoidea</taxon>
        <taxon>Rhabditidae</taxon>
        <taxon>Mesorhabditinae</taxon>
        <taxon>Mesorhabditis</taxon>
    </lineage>
</organism>
<sequence>MLQIIREMLEHRVGLTNGRMRTVAFGDTDIENQPQHIDLATQTGALTVLESASNAALHMQAIFHKYVAKEFGPEIDTTFFRFEPPHNDVVLMIRRHLPDARLAQLLRDGIFMEPTNSDYFRRRLCSVEQVTMSLISFPAGNTRKNFH</sequence>
<evidence type="ECO:0000313" key="2">
    <source>
        <dbReference type="Proteomes" id="UP001177023"/>
    </source>
</evidence>
<comment type="caution">
    <text evidence="1">The sequence shown here is derived from an EMBL/GenBank/DDBJ whole genome shotgun (WGS) entry which is preliminary data.</text>
</comment>
<keyword evidence="2" id="KW-1185">Reference proteome</keyword>
<proteinExistence type="predicted"/>